<feature type="chain" id="PRO_5028830663" evidence="2">
    <location>
        <begin position="26"/>
        <end position="163"/>
    </location>
</feature>
<feature type="coiled-coil region" evidence="1">
    <location>
        <begin position="69"/>
        <end position="136"/>
    </location>
</feature>
<gene>
    <name evidence="3" type="ORF">F9U64_21505</name>
</gene>
<protein>
    <submittedName>
        <fullName evidence="3">Uncharacterized protein</fullName>
    </submittedName>
</protein>
<keyword evidence="1" id="KW-0175">Coiled coil</keyword>
<dbReference type="AlphaFoldDB" id="A0A7C8KP85"/>
<evidence type="ECO:0000313" key="4">
    <source>
        <dbReference type="Proteomes" id="UP000480246"/>
    </source>
</evidence>
<evidence type="ECO:0000256" key="2">
    <source>
        <dbReference type="SAM" id="SignalP"/>
    </source>
</evidence>
<dbReference type="OrthoDB" id="8908424at2"/>
<sequence>MKKRKLTISVALLSLILFAPTTALAAETTGSASNDHQLSQPLDQLKMQVTNGDGIDLESVIKRIQTERADSLNIRTIELKNEMQEWNKRLNDVNNELATARGNNDTELVKKLQAELDNIQNNMNMLILRMQSLNNKRNEAFTTLTNTIRKFEEARSSIIRNIR</sequence>
<comment type="caution">
    <text evidence="3">The sequence shown here is derived from an EMBL/GenBank/DDBJ whole genome shotgun (WGS) entry which is preliminary data.</text>
</comment>
<organism evidence="3 4">
    <name type="scientific">Gracilibacillus oryzae</name>
    <dbReference type="NCBI Taxonomy" id="1672701"/>
    <lineage>
        <taxon>Bacteria</taxon>
        <taxon>Bacillati</taxon>
        <taxon>Bacillota</taxon>
        <taxon>Bacilli</taxon>
        <taxon>Bacillales</taxon>
        <taxon>Bacillaceae</taxon>
        <taxon>Gracilibacillus</taxon>
    </lineage>
</organism>
<keyword evidence="2" id="KW-0732">Signal</keyword>
<reference evidence="3 4" key="1">
    <citation type="submission" date="2019-10" db="EMBL/GenBank/DDBJ databases">
        <title>Gracilibacillus sp. nov. isolated from rice seeds.</title>
        <authorList>
            <person name="He S."/>
        </authorList>
    </citation>
    <scope>NUCLEOTIDE SEQUENCE [LARGE SCALE GENOMIC DNA]</scope>
    <source>
        <strain evidence="3 4">TD8</strain>
    </source>
</reference>
<dbReference type="Proteomes" id="UP000480246">
    <property type="component" value="Unassembled WGS sequence"/>
</dbReference>
<feature type="signal peptide" evidence="2">
    <location>
        <begin position="1"/>
        <end position="25"/>
    </location>
</feature>
<dbReference type="EMBL" id="WEID01000124">
    <property type="protein sequence ID" value="KAB8125833.1"/>
    <property type="molecule type" value="Genomic_DNA"/>
</dbReference>
<evidence type="ECO:0000256" key="1">
    <source>
        <dbReference type="SAM" id="Coils"/>
    </source>
</evidence>
<evidence type="ECO:0000313" key="3">
    <source>
        <dbReference type="EMBL" id="KAB8125833.1"/>
    </source>
</evidence>
<accession>A0A7C8KP85</accession>
<keyword evidence="4" id="KW-1185">Reference proteome</keyword>
<name>A0A7C8KP85_9BACI</name>
<dbReference type="RefSeq" id="WP_153406935.1">
    <property type="nucleotide sequence ID" value="NZ_ML762457.1"/>
</dbReference>
<proteinExistence type="predicted"/>